<sequence length="169" mass="18852">MNEKIGFIFSLFWRCLWCMFPFVTEYAKAAIKVKALPIGPSVLSNESLSNFATTYSYSVVILGSLIFLIIGSTVGYFYPTPQYGLKPYPKWVKVLISVGGGLLAFVYYLEVKNTITPAVIWWVAGVSFVFPAIIHLIHAAAIKATGLKLMITDKDLKRIIKSFGRGQEK</sequence>
<comment type="caution">
    <text evidence="2">The sequence shown here is derived from an EMBL/GenBank/DDBJ whole genome shotgun (WGS) entry which is preliminary data.</text>
</comment>
<evidence type="ECO:0000313" key="3">
    <source>
        <dbReference type="Proteomes" id="UP001262767"/>
    </source>
</evidence>
<gene>
    <name evidence="2" type="ORF">J2X86_002423</name>
</gene>
<evidence type="ECO:0000256" key="1">
    <source>
        <dbReference type="SAM" id="Phobius"/>
    </source>
</evidence>
<reference evidence="2" key="1">
    <citation type="submission" date="2023-07" db="EMBL/GenBank/DDBJ databases">
        <title>Sorghum-associated microbial communities from plants grown in Nebraska, USA.</title>
        <authorList>
            <person name="Schachtman D."/>
        </authorList>
    </citation>
    <scope>NUCLEOTIDE SEQUENCE</scope>
    <source>
        <strain evidence="2">BE44</strain>
    </source>
</reference>
<keyword evidence="1" id="KW-0812">Transmembrane</keyword>
<name>A0AAW8LJZ4_ACILW</name>
<proteinExistence type="predicted"/>
<feature type="transmembrane region" description="Helical" evidence="1">
    <location>
        <begin position="121"/>
        <end position="142"/>
    </location>
</feature>
<dbReference type="AlphaFoldDB" id="A0AAW8LJZ4"/>
<accession>A0AAW8LJZ4</accession>
<dbReference type="EMBL" id="JAVDSC010000012">
    <property type="protein sequence ID" value="MDR6630368.1"/>
    <property type="molecule type" value="Genomic_DNA"/>
</dbReference>
<keyword evidence="1" id="KW-1133">Transmembrane helix</keyword>
<keyword evidence="1" id="KW-0472">Membrane</keyword>
<feature type="transmembrane region" description="Helical" evidence="1">
    <location>
        <begin position="55"/>
        <end position="79"/>
    </location>
</feature>
<organism evidence="2 3">
    <name type="scientific">Acinetobacter lwoffii</name>
    <dbReference type="NCBI Taxonomy" id="28090"/>
    <lineage>
        <taxon>Bacteria</taxon>
        <taxon>Pseudomonadati</taxon>
        <taxon>Pseudomonadota</taxon>
        <taxon>Gammaproteobacteria</taxon>
        <taxon>Moraxellales</taxon>
        <taxon>Moraxellaceae</taxon>
        <taxon>Acinetobacter</taxon>
    </lineage>
</organism>
<feature type="transmembrane region" description="Helical" evidence="1">
    <location>
        <begin position="91"/>
        <end position="109"/>
    </location>
</feature>
<dbReference type="RefSeq" id="WP_310077857.1">
    <property type="nucleotide sequence ID" value="NZ_JAVDSC010000012.1"/>
</dbReference>
<protein>
    <submittedName>
        <fullName evidence="2">Uncharacterized protein</fullName>
    </submittedName>
</protein>
<dbReference type="Proteomes" id="UP001262767">
    <property type="component" value="Unassembled WGS sequence"/>
</dbReference>
<evidence type="ECO:0000313" key="2">
    <source>
        <dbReference type="EMBL" id="MDR6630368.1"/>
    </source>
</evidence>